<protein>
    <submittedName>
        <fullName evidence="2">Putative signal peptide protein</fullName>
    </submittedName>
</protein>
<feature type="transmembrane region" description="Helical" evidence="1">
    <location>
        <begin position="7"/>
        <end position="24"/>
    </location>
</feature>
<keyword evidence="3" id="KW-1185">Reference proteome</keyword>
<proteinExistence type="predicted"/>
<keyword evidence="1" id="KW-0472">Membrane</keyword>
<evidence type="ECO:0000313" key="2">
    <source>
        <dbReference type="EMBL" id="KNZ62229.1"/>
    </source>
</evidence>
<sequence length="543" mass="63367">MKLNSSFFVGWELINFVFFLYLHISETNNPSNFISFLTRVFLSDILSDVPAHALAHLPCHDDVISTYSLHHNHQMYGFVFSMKNHKTIPIKLHLEKKNSVTSVIGWKCIIGNLIALRLPPLNISDSHQIVTGLNEAQNIFGYDHGKLHSVYEWPNMAAQPINRPLILLYGNLSLSMIQSKTIGYLRILCYHPREFNHKNKGLEIFSRSTHSQRIMTENNQEDIRYKNESQFEFELAIQENSSARSTKGVAQTAPRVIHPGLSPGLETQKKHFYYYFIHWPFWSHSLVKRRASTFWGFRIDCCQEDSVLLEKVQAHLNANGEENMKGMTKQNKADLRQQMTVSKTNSLKMVWLLRIQHVWIGLHIRLTYFVTSLMRDLSSELTPLFHCRPKFMLEMMFWCFDLPRDLAGVVILMEPMINNFNRNALIVHKYSKLTLEHLQRERGTWLWWWMWRLSVVFWSAKKEHNFRAWYITRIGMPVISAICKIRFSVDVEPDSIRDEAQLSNDKLLTRECTKVRMLKIIPQFGKPLASPGGGYKIITLSPL</sequence>
<comment type="caution">
    <text evidence="2">The sequence shown here is derived from an EMBL/GenBank/DDBJ whole genome shotgun (WGS) entry which is preliminary data.</text>
</comment>
<dbReference type="AlphaFoldDB" id="A0A0L6VNF4"/>
<reference evidence="2 3" key="1">
    <citation type="submission" date="2015-08" db="EMBL/GenBank/DDBJ databases">
        <title>Next Generation Sequencing and Analysis of the Genome of Puccinia sorghi L Schw, the Causal Agent of Maize Common Rust.</title>
        <authorList>
            <person name="Rochi L."/>
            <person name="Burguener G."/>
            <person name="Darino M."/>
            <person name="Turjanski A."/>
            <person name="Kreff E."/>
            <person name="Dieguez M.J."/>
            <person name="Sacco F."/>
        </authorList>
    </citation>
    <scope>NUCLEOTIDE SEQUENCE [LARGE SCALE GENOMIC DNA]</scope>
    <source>
        <strain evidence="2 3">RO10H11247</strain>
    </source>
</reference>
<keyword evidence="1" id="KW-0812">Transmembrane</keyword>
<accession>A0A0L6VNF4</accession>
<organism evidence="2 3">
    <name type="scientific">Puccinia sorghi</name>
    <dbReference type="NCBI Taxonomy" id="27349"/>
    <lineage>
        <taxon>Eukaryota</taxon>
        <taxon>Fungi</taxon>
        <taxon>Dikarya</taxon>
        <taxon>Basidiomycota</taxon>
        <taxon>Pucciniomycotina</taxon>
        <taxon>Pucciniomycetes</taxon>
        <taxon>Pucciniales</taxon>
        <taxon>Pucciniaceae</taxon>
        <taxon>Puccinia</taxon>
    </lineage>
</organism>
<dbReference type="Proteomes" id="UP000037035">
    <property type="component" value="Unassembled WGS sequence"/>
</dbReference>
<keyword evidence="1" id="KW-1133">Transmembrane helix</keyword>
<dbReference type="VEuPathDB" id="FungiDB:VP01_1298g2"/>
<gene>
    <name evidence="2" type="ORF">VP01_1298g2</name>
</gene>
<dbReference type="EMBL" id="LAVV01003320">
    <property type="protein sequence ID" value="KNZ62229.1"/>
    <property type="molecule type" value="Genomic_DNA"/>
</dbReference>
<name>A0A0L6VNF4_9BASI</name>
<evidence type="ECO:0000313" key="3">
    <source>
        <dbReference type="Proteomes" id="UP000037035"/>
    </source>
</evidence>
<evidence type="ECO:0000256" key="1">
    <source>
        <dbReference type="SAM" id="Phobius"/>
    </source>
</evidence>